<dbReference type="EMBL" id="JBHSNP010000010">
    <property type="protein sequence ID" value="MFC5602701.1"/>
    <property type="molecule type" value="Genomic_DNA"/>
</dbReference>
<reference evidence="3" key="1">
    <citation type="journal article" date="2019" name="Int. J. Syst. Evol. Microbiol.">
        <title>The Global Catalogue of Microorganisms (GCM) 10K type strain sequencing project: providing services to taxonomists for standard genome sequencing and annotation.</title>
        <authorList>
            <consortium name="The Broad Institute Genomics Platform"/>
            <consortium name="The Broad Institute Genome Sequencing Center for Infectious Disease"/>
            <person name="Wu L."/>
            <person name="Ma J."/>
        </authorList>
    </citation>
    <scope>NUCLEOTIDE SEQUENCE [LARGE SCALE GENOMIC DNA]</scope>
    <source>
        <strain evidence="3">KACC 11299</strain>
    </source>
</reference>
<dbReference type="InterPro" id="IPR003615">
    <property type="entry name" value="HNH_nuc"/>
</dbReference>
<dbReference type="RefSeq" id="WP_381442880.1">
    <property type="nucleotide sequence ID" value="NZ_JBHSNP010000010.1"/>
</dbReference>
<dbReference type="Pfam" id="PF01844">
    <property type="entry name" value="HNH"/>
    <property type="match status" value="1"/>
</dbReference>
<gene>
    <name evidence="2" type="ORF">ACFPTP_05670</name>
</gene>
<sequence length="108" mass="12459">MNNRKYESVISYEKAKRLVEEGTAGIYHSTLIHHFYNRRTIKPFILERDDYTCHYCGKYGDTIDHKHPKSKGGLSTIANCVCACSKCNTDKDAMEYDKYMESIHGIIS</sequence>
<dbReference type="InterPro" id="IPR002711">
    <property type="entry name" value="HNH"/>
</dbReference>
<dbReference type="PANTHER" id="PTHR33877">
    <property type="entry name" value="SLL1193 PROTEIN"/>
    <property type="match status" value="1"/>
</dbReference>
<accession>A0ABW0TWG0</accession>
<evidence type="ECO:0000259" key="1">
    <source>
        <dbReference type="SMART" id="SM00507"/>
    </source>
</evidence>
<dbReference type="GO" id="GO:0004519">
    <property type="term" value="F:endonuclease activity"/>
    <property type="evidence" value="ECO:0007669"/>
    <property type="project" value="UniProtKB-KW"/>
</dbReference>
<keyword evidence="3" id="KW-1185">Reference proteome</keyword>
<protein>
    <submittedName>
        <fullName evidence="2">HNH endonuclease</fullName>
    </submittedName>
</protein>
<keyword evidence="2" id="KW-0255">Endonuclease</keyword>
<name>A0ABW0TWG0_9BACL</name>
<organism evidence="2 3">
    <name type="scientific">Sporosarcina koreensis</name>
    <dbReference type="NCBI Taxonomy" id="334735"/>
    <lineage>
        <taxon>Bacteria</taxon>
        <taxon>Bacillati</taxon>
        <taxon>Bacillota</taxon>
        <taxon>Bacilli</taxon>
        <taxon>Bacillales</taxon>
        <taxon>Caryophanaceae</taxon>
        <taxon>Sporosarcina</taxon>
    </lineage>
</organism>
<feature type="domain" description="HNH nuclease" evidence="1">
    <location>
        <begin position="40"/>
        <end position="89"/>
    </location>
</feature>
<evidence type="ECO:0000313" key="3">
    <source>
        <dbReference type="Proteomes" id="UP001596071"/>
    </source>
</evidence>
<keyword evidence="2" id="KW-0378">Hydrolase</keyword>
<proteinExistence type="predicted"/>
<comment type="caution">
    <text evidence="2">The sequence shown here is derived from an EMBL/GenBank/DDBJ whole genome shotgun (WGS) entry which is preliminary data.</text>
</comment>
<keyword evidence="2" id="KW-0540">Nuclease</keyword>
<evidence type="ECO:0000313" key="2">
    <source>
        <dbReference type="EMBL" id="MFC5602701.1"/>
    </source>
</evidence>
<dbReference type="Proteomes" id="UP001596071">
    <property type="component" value="Unassembled WGS sequence"/>
</dbReference>
<dbReference type="InterPro" id="IPR052892">
    <property type="entry name" value="NA-targeting_endonuclease"/>
</dbReference>
<dbReference type="SMART" id="SM00507">
    <property type="entry name" value="HNHc"/>
    <property type="match status" value="1"/>
</dbReference>
<dbReference type="PANTHER" id="PTHR33877:SF2">
    <property type="entry name" value="OS07G0170200 PROTEIN"/>
    <property type="match status" value="1"/>
</dbReference>
<dbReference type="CDD" id="cd00085">
    <property type="entry name" value="HNHc"/>
    <property type="match status" value="1"/>
</dbReference>
<dbReference type="Gene3D" id="1.10.30.50">
    <property type="match status" value="1"/>
</dbReference>